<accession>A0AA36E131</accession>
<reference evidence="1" key="1">
    <citation type="submission" date="2023-04" db="EMBL/GenBank/DDBJ databases">
        <authorList>
            <person name="Vijverberg K."/>
            <person name="Xiong W."/>
            <person name="Schranz E."/>
        </authorList>
    </citation>
    <scope>NUCLEOTIDE SEQUENCE</scope>
</reference>
<dbReference type="Proteomes" id="UP001177003">
    <property type="component" value="Chromosome 4"/>
</dbReference>
<name>A0AA36E131_LACSI</name>
<sequence length="123" mass="13258">MPPWLAAMVVLHGFLLDRKPTQPSICITIHKRCQHLVRTVSNDNNNDATIGGDDNNHLFNGFDTAAATTYCGMESKIRVTGIALAVGFYGRHYLSSLVKNTGGKACGVTLELGKEGGDNCHLN</sequence>
<dbReference type="AlphaFoldDB" id="A0AA36E131"/>
<evidence type="ECO:0000313" key="2">
    <source>
        <dbReference type="Proteomes" id="UP001177003"/>
    </source>
</evidence>
<proteinExistence type="predicted"/>
<evidence type="ECO:0000313" key="1">
    <source>
        <dbReference type="EMBL" id="CAI9278966.1"/>
    </source>
</evidence>
<gene>
    <name evidence="1" type="ORF">LSALG_LOCUS18796</name>
</gene>
<organism evidence="1 2">
    <name type="scientific">Lactuca saligna</name>
    <name type="common">Willowleaf lettuce</name>
    <dbReference type="NCBI Taxonomy" id="75948"/>
    <lineage>
        <taxon>Eukaryota</taxon>
        <taxon>Viridiplantae</taxon>
        <taxon>Streptophyta</taxon>
        <taxon>Embryophyta</taxon>
        <taxon>Tracheophyta</taxon>
        <taxon>Spermatophyta</taxon>
        <taxon>Magnoliopsida</taxon>
        <taxon>eudicotyledons</taxon>
        <taxon>Gunneridae</taxon>
        <taxon>Pentapetalae</taxon>
        <taxon>asterids</taxon>
        <taxon>campanulids</taxon>
        <taxon>Asterales</taxon>
        <taxon>Asteraceae</taxon>
        <taxon>Cichorioideae</taxon>
        <taxon>Cichorieae</taxon>
        <taxon>Lactucinae</taxon>
        <taxon>Lactuca</taxon>
    </lineage>
</organism>
<keyword evidence="2" id="KW-1185">Reference proteome</keyword>
<protein>
    <submittedName>
        <fullName evidence="1">Uncharacterized protein</fullName>
    </submittedName>
</protein>
<dbReference type="EMBL" id="OX465080">
    <property type="protein sequence ID" value="CAI9278966.1"/>
    <property type="molecule type" value="Genomic_DNA"/>
</dbReference>